<dbReference type="EMBL" id="LN649230">
    <property type="protein sequence ID" value="CEI60073.1"/>
    <property type="molecule type" value="Genomic_DNA"/>
</dbReference>
<protein>
    <recommendedName>
        <fullName evidence="1">DUF5071 domain-containing protein</fullName>
    </recommendedName>
</protein>
<evidence type="ECO:0000313" key="3">
    <source>
        <dbReference type="Proteomes" id="UP000245910"/>
    </source>
</evidence>
<accession>A0A2L2SYU4</accession>
<feature type="domain" description="DUF5071" evidence="1">
    <location>
        <begin position="138"/>
        <end position="252"/>
    </location>
</feature>
<dbReference type="KEGG" id="fvn:FVRRES_04509"/>
<dbReference type="Pfam" id="PF16804">
    <property type="entry name" value="DUF5071"/>
    <property type="match status" value="1"/>
</dbReference>
<dbReference type="RefSeq" id="XP_025583793.1">
    <property type="nucleotide sequence ID" value="XM_025732826.2"/>
</dbReference>
<proteinExistence type="predicted"/>
<dbReference type="AlphaFoldDB" id="A0A2L2SYU4"/>
<sequence>MHTAEDLASLTAEEFASNIKAIILEFRSRLDDPKQRQSPENVEIQNLLVSRAAEPAVVTDITPILTSIPTKDDRVTETLQQTLFWNILVKMSFEQLQSYRSIFKAVNAQDTGVPDRRGSHLRNMKLLKCFTLNPQSIWVPETDCDPIGGRTLSERVHTAEQMRPYMREMYFWFHDRNDHLPYEDCQKRLARFPETAIAVAADIIDEMAMDKAHLWGNIEYLVTIVNFVSSYIPVGEIWMLMRKSVEFLARVLREAVKEGIDVVVNEDCLNDCEWLSELDEWEKDDSEEEEREEEE</sequence>
<dbReference type="InterPro" id="IPR031837">
    <property type="entry name" value="DUF5071"/>
</dbReference>
<dbReference type="Proteomes" id="UP000245910">
    <property type="component" value="Chromosome II"/>
</dbReference>
<evidence type="ECO:0000259" key="1">
    <source>
        <dbReference type="Pfam" id="PF16804"/>
    </source>
</evidence>
<reference evidence="3" key="1">
    <citation type="submission" date="2014-10" db="EMBL/GenBank/DDBJ databases">
        <authorList>
            <person name="King R."/>
        </authorList>
    </citation>
    <scope>NUCLEOTIDE SEQUENCE [LARGE SCALE GENOMIC DNA]</scope>
    <source>
        <strain evidence="3">A3/5</strain>
    </source>
</reference>
<keyword evidence="3" id="KW-1185">Reference proteome</keyword>
<name>A0A2L2SYU4_9HYPO</name>
<dbReference type="OrthoDB" id="2969215at2759"/>
<organism evidence="2 3">
    <name type="scientific">Fusarium venenatum</name>
    <dbReference type="NCBI Taxonomy" id="56646"/>
    <lineage>
        <taxon>Eukaryota</taxon>
        <taxon>Fungi</taxon>
        <taxon>Dikarya</taxon>
        <taxon>Ascomycota</taxon>
        <taxon>Pezizomycotina</taxon>
        <taxon>Sordariomycetes</taxon>
        <taxon>Hypocreomycetidae</taxon>
        <taxon>Hypocreales</taxon>
        <taxon>Nectriaceae</taxon>
        <taxon>Fusarium</taxon>
    </lineage>
</organism>
<dbReference type="GeneID" id="37256148"/>
<evidence type="ECO:0000313" key="2">
    <source>
        <dbReference type="EMBL" id="CEI60073.1"/>
    </source>
</evidence>